<keyword evidence="1" id="KW-0812">Transmembrane</keyword>
<comment type="caution">
    <text evidence="2">The sequence shown here is derived from an EMBL/GenBank/DDBJ whole genome shotgun (WGS) entry which is preliminary data.</text>
</comment>
<proteinExistence type="predicted"/>
<feature type="non-terminal residue" evidence="2">
    <location>
        <position position="1"/>
    </location>
</feature>
<dbReference type="Proteomes" id="UP000784294">
    <property type="component" value="Unassembled WGS sequence"/>
</dbReference>
<keyword evidence="1" id="KW-1133">Transmembrane helix</keyword>
<dbReference type="EMBL" id="CAAALY010045910">
    <property type="protein sequence ID" value="VEL20320.1"/>
    <property type="molecule type" value="Genomic_DNA"/>
</dbReference>
<keyword evidence="1" id="KW-0472">Membrane</keyword>
<name>A0A3S4ZUQ9_9PLAT</name>
<organism evidence="2 3">
    <name type="scientific">Protopolystoma xenopodis</name>
    <dbReference type="NCBI Taxonomy" id="117903"/>
    <lineage>
        <taxon>Eukaryota</taxon>
        <taxon>Metazoa</taxon>
        <taxon>Spiralia</taxon>
        <taxon>Lophotrochozoa</taxon>
        <taxon>Platyhelminthes</taxon>
        <taxon>Monogenea</taxon>
        <taxon>Polyopisthocotylea</taxon>
        <taxon>Polystomatidea</taxon>
        <taxon>Polystomatidae</taxon>
        <taxon>Protopolystoma</taxon>
    </lineage>
</organism>
<protein>
    <submittedName>
        <fullName evidence="2">Uncharacterized protein</fullName>
    </submittedName>
</protein>
<accession>A0A3S4ZUQ9</accession>
<keyword evidence="3" id="KW-1185">Reference proteome</keyword>
<gene>
    <name evidence="2" type="ORF">PXEA_LOCUS13760</name>
</gene>
<reference evidence="2" key="1">
    <citation type="submission" date="2018-11" db="EMBL/GenBank/DDBJ databases">
        <authorList>
            <consortium name="Pathogen Informatics"/>
        </authorList>
    </citation>
    <scope>NUCLEOTIDE SEQUENCE</scope>
</reference>
<feature type="transmembrane region" description="Helical" evidence="1">
    <location>
        <begin position="12"/>
        <end position="33"/>
    </location>
</feature>
<sequence length="179" mass="19863">SSNFIFKLISYTIFSILFFLFPLIFLFIFLFFFQSSLFPYHPSRNWSDEYACLTQLACLLNLTPSNLLSSPSDFITRSSLLPDDLSLSRDFGSSVAKGNDASTSLSSSVFLQDTSKTGLRSKLSFGWNRTKEKLAAIDLPASITSKSISKGSKCKNDIDISGFTDASSSDRYVSFRATV</sequence>
<evidence type="ECO:0000313" key="3">
    <source>
        <dbReference type="Proteomes" id="UP000784294"/>
    </source>
</evidence>
<evidence type="ECO:0000256" key="1">
    <source>
        <dbReference type="SAM" id="Phobius"/>
    </source>
</evidence>
<evidence type="ECO:0000313" key="2">
    <source>
        <dbReference type="EMBL" id="VEL20320.1"/>
    </source>
</evidence>
<dbReference type="AlphaFoldDB" id="A0A3S4ZUQ9"/>